<dbReference type="EMBL" id="CM029041">
    <property type="protein sequence ID" value="KAG2625964.1"/>
    <property type="molecule type" value="Genomic_DNA"/>
</dbReference>
<dbReference type="AlphaFoldDB" id="A0A8T0UY42"/>
<evidence type="ECO:0000313" key="2">
    <source>
        <dbReference type="EMBL" id="KAG2625964.1"/>
    </source>
</evidence>
<feature type="region of interest" description="Disordered" evidence="1">
    <location>
        <begin position="1"/>
        <end position="55"/>
    </location>
</feature>
<name>A0A8T0UY42_PANVG</name>
<organism evidence="2 3">
    <name type="scientific">Panicum virgatum</name>
    <name type="common">Blackwell switchgrass</name>
    <dbReference type="NCBI Taxonomy" id="38727"/>
    <lineage>
        <taxon>Eukaryota</taxon>
        <taxon>Viridiplantae</taxon>
        <taxon>Streptophyta</taxon>
        <taxon>Embryophyta</taxon>
        <taxon>Tracheophyta</taxon>
        <taxon>Spermatophyta</taxon>
        <taxon>Magnoliopsida</taxon>
        <taxon>Liliopsida</taxon>
        <taxon>Poales</taxon>
        <taxon>Poaceae</taxon>
        <taxon>PACMAD clade</taxon>
        <taxon>Panicoideae</taxon>
        <taxon>Panicodae</taxon>
        <taxon>Paniceae</taxon>
        <taxon>Panicinae</taxon>
        <taxon>Panicum</taxon>
        <taxon>Panicum sect. Hiantes</taxon>
    </lineage>
</organism>
<accession>A0A8T0UY42</accession>
<comment type="caution">
    <text evidence="2">The sequence shown here is derived from an EMBL/GenBank/DDBJ whole genome shotgun (WGS) entry which is preliminary data.</text>
</comment>
<evidence type="ECO:0000313" key="3">
    <source>
        <dbReference type="Proteomes" id="UP000823388"/>
    </source>
</evidence>
<proteinExistence type="predicted"/>
<evidence type="ECO:0000256" key="1">
    <source>
        <dbReference type="SAM" id="MobiDB-lite"/>
    </source>
</evidence>
<reference evidence="2" key="1">
    <citation type="submission" date="2020-05" db="EMBL/GenBank/DDBJ databases">
        <title>WGS assembly of Panicum virgatum.</title>
        <authorList>
            <person name="Lovell J.T."/>
            <person name="Jenkins J."/>
            <person name="Shu S."/>
            <person name="Juenger T.E."/>
            <person name="Schmutz J."/>
        </authorList>
    </citation>
    <scope>NUCLEOTIDE SEQUENCE</scope>
    <source>
        <strain evidence="2">AP13</strain>
    </source>
</reference>
<dbReference type="Proteomes" id="UP000823388">
    <property type="component" value="Chromosome 3K"/>
</dbReference>
<sequence length="188" mass="20345">MHPTSAHGPGGYSPRTMPSRSPAAGSSHRPDPGGTTRGGKAIVAGPAPRRDQVGAARVVRCARRCQRHTATSRAGWRHRARAWRRWLGARKRVPCSGVGTRGTVRGRARHEPLACLPGASPRVAHTPSRTRTHTLLSGRDTGQPAFRSVRVLDCWSSAHLRQPPEGQALGISSFSWNRGKIPRFLPDA</sequence>
<protein>
    <submittedName>
        <fullName evidence="2">Uncharacterized protein</fullName>
    </submittedName>
</protein>
<keyword evidence="3" id="KW-1185">Reference proteome</keyword>
<gene>
    <name evidence="2" type="ORF">PVAP13_3KG282600</name>
</gene>